<evidence type="ECO:0000313" key="5">
    <source>
        <dbReference type="Proteomes" id="UP001362899"/>
    </source>
</evidence>
<name>A0AAV5RFQ6_STABA</name>
<reference evidence="4 5" key="1">
    <citation type="journal article" date="2023" name="Elife">
        <title>Identification of key yeast species and microbe-microbe interactions impacting larval growth of Drosophila in the wild.</title>
        <authorList>
            <person name="Mure A."/>
            <person name="Sugiura Y."/>
            <person name="Maeda R."/>
            <person name="Honda K."/>
            <person name="Sakurai N."/>
            <person name="Takahashi Y."/>
            <person name="Watada M."/>
            <person name="Katoh T."/>
            <person name="Gotoh A."/>
            <person name="Gotoh Y."/>
            <person name="Taniguchi I."/>
            <person name="Nakamura K."/>
            <person name="Hayashi T."/>
            <person name="Katayama T."/>
            <person name="Uemura T."/>
            <person name="Hattori Y."/>
        </authorList>
    </citation>
    <scope>NUCLEOTIDE SEQUENCE [LARGE SCALE GENOMIC DNA]</scope>
    <source>
        <strain evidence="4 5">SB-73</strain>
    </source>
</reference>
<evidence type="ECO:0000313" key="4">
    <source>
        <dbReference type="EMBL" id="GMM50324.1"/>
    </source>
</evidence>
<dbReference type="Gene3D" id="4.10.640.10">
    <property type="entry name" value="Ribosomal protein S18"/>
    <property type="match status" value="1"/>
</dbReference>
<dbReference type="InterPro" id="IPR001648">
    <property type="entry name" value="Ribosomal_bS18"/>
</dbReference>
<comment type="caution">
    <text evidence="4">The sequence shown here is derived from an EMBL/GenBank/DDBJ whole genome shotgun (WGS) entry which is preliminary data.</text>
</comment>
<dbReference type="AlphaFoldDB" id="A0AAV5RFQ6"/>
<evidence type="ECO:0000256" key="2">
    <source>
        <dbReference type="ARBA" id="ARBA00023274"/>
    </source>
</evidence>
<keyword evidence="1 4" id="KW-0689">Ribosomal protein</keyword>
<proteinExistence type="predicted"/>
<dbReference type="InterPro" id="IPR036870">
    <property type="entry name" value="Ribosomal_bS18_sf"/>
</dbReference>
<dbReference type="PRINTS" id="PR00974">
    <property type="entry name" value="RIBOSOMALS18"/>
</dbReference>
<dbReference type="SUPFAM" id="SSF46911">
    <property type="entry name" value="Ribosomal protein S18"/>
    <property type="match status" value="1"/>
</dbReference>
<dbReference type="Pfam" id="PF01084">
    <property type="entry name" value="Ribosomal_S18"/>
    <property type="match status" value="1"/>
</dbReference>
<protein>
    <recommendedName>
        <fullName evidence="3">Small ribosomal subunit protein bS18m</fullName>
    </recommendedName>
</protein>
<dbReference type="GO" id="GO:0006412">
    <property type="term" value="P:translation"/>
    <property type="evidence" value="ECO:0007669"/>
    <property type="project" value="InterPro"/>
</dbReference>
<organism evidence="4 5">
    <name type="scientific">Starmerella bacillaris</name>
    <name type="common">Yeast</name>
    <name type="synonym">Candida zemplinina</name>
    <dbReference type="NCBI Taxonomy" id="1247836"/>
    <lineage>
        <taxon>Eukaryota</taxon>
        <taxon>Fungi</taxon>
        <taxon>Dikarya</taxon>
        <taxon>Ascomycota</taxon>
        <taxon>Saccharomycotina</taxon>
        <taxon>Dipodascomycetes</taxon>
        <taxon>Dipodascales</taxon>
        <taxon>Trichomonascaceae</taxon>
        <taxon>Starmerella</taxon>
    </lineage>
</organism>
<sequence length="160" mass="18667">MKLQSSLLRQIRYYSTGKPSRWSDFKNKNFETQEKTQQYLEIDPHVLPRVSNTQTVYEPYDFSLKAKYANHNKEQIAALYPKQKDIFAELHLDPVELWKSPNLLNKYITQNGKIIPGWVNKLKGPSQKRVAKAIRRCRAAGLLSTVQSSVFRDSPYRSYS</sequence>
<dbReference type="GO" id="GO:0003735">
    <property type="term" value="F:structural constituent of ribosome"/>
    <property type="evidence" value="ECO:0007669"/>
    <property type="project" value="InterPro"/>
</dbReference>
<dbReference type="EMBL" id="BTGC01000003">
    <property type="protein sequence ID" value="GMM50324.1"/>
    <property type="molecule type" value="Genomic_DNA"/>
</dbReference>
<dbReference type="Proteomes" id="UP001362899">
    <property type="component" value="Unassembled WGS sequence"/>
</dbReference>
<dbReference type="GO" id="GO:1990904">
    <property type="term" value="C:ribonucleoprotein complex"/>
    <property type="evidence" value="ECO:0007669"/>
    <property type="project" value="UniProtKB-KW"/>
</dbReference>
<accession>A0AAV5RFQ6</accession>
<gene>
    <name evidence="4" type="ORF">DASB73_012820</name>
</gene>
<keyword evidence="5" id="KW-1185">Reference proteome</keyword>
<keyword evidence="2" id="KW-0687">Ribonucleoprotein</keyword>
<evidence type="ECO:0000256" key="3">
    <source>
        <dbReference type="ARBA" id="ARBA00035264"/>
    </source>
</evidence>
<dbReference type="GO" id="GO:0005840">
    <property type="term" value="C:ribosome"/>
    <property type="evidence" value="ECO:0007669"/>
    <property type="project" value="UniProtKB-KW"/>
</dbReference>
<evidence type="ECO:0000256" key="1">
    <source>
        <dbReference type="ARBA" id="ARBA00022980"/>
    </source>
</evidence>